<evidence type="ECO:0000256" key="1">
    <source>
        <dbReference type="SAM" id="MobiDB-lite"/>
    </source>
</evidence>
<feature type="region of interest" description="Disordered" evidence="1">
    <location>
        <begin position="135"/>
        <end position="163"/>
    </location>
</feature>
<evidence type="ECO:0000313" key="3">
    <source>
        <dbReference type="Proteomes" id="UP000001058"/>
    </source>
</evidence>
<keyword evidence="3" id="KW-1185">Reference proteome</keyword>
<evidence type="ECO:0000313" key="2">
    <source>
        <dbReference type="EMBL" id="EFJ44994.1"/>
    </source>
</evidence>
<dbReference type="OrthoDB" id="10605019at2759"/>
<dbReference type="GeneID" id="9616976"/>
<dbReference type="EMBL" id="GL378360">
    <property type="protein sequence ID" value="EFJ44994.1"/>
    <property type="molecule type" value="Genomic_DNA"/>
</dbReference>
<name>D8U5F9_VOLCA</name>
<reference evidence="2 3" key="1">
    <citation type="journal article" date="2010" name="Science">
        <title>Genomic analysis of organismal complexity in the multicellular green alga Volvox carteri.</title>
        <authorList>
            <person name="Prochnik S.E."/>
            <person name="Umen J."/>
            <person name="Nedelcu A.M."/>
            <person name="Hallmann A."/>
            <person name="Miller S.M."/>
            <person name="Nishii I."/>
            <person name="Ferris P."/>
            <person name="Kuo A."/>
            <person name="Mitros T."/>
            <person name="Fritz-Laylin L.K."/>
            <person name="Hellsten U."/>
            <person name="Chapman J."/>
            <person name="Simakov O."/>
            <person name="Rensing S.A."/>
            <person name="Terry A."/>
            <person name="Pangilinan J."/>
            <person name="Kapitonov V."/>
            <person name="Jurka J."/>
            <person name="Salamov A."/>
            <person name="Shapiro H."/>
            <person name="Schmutz J."/>
            <person name="Grimwood J."/>
            <person name="Lindquist E."/>
            <person name="Lucas S."/>
            <person name="Grigoriev I.V."/>
            <person name="Schmitt R."/>
            <person name="Kirk D."/>
            <person name="Rokhsar D.S."/>
        </authorList>
    </citation>
    <scope>NUCLEOTIDE SEQUENCE [LARGE SCALE GENOMIC DNA]</scope>
    <source>
        <strain evidence="3">f. Nagariensis / Eve</strain>
    </source>
</reference>
<organism evidence="3">
    <name type="scientific">Volvox carteri f. nagariensis</name>
    <dbReference type="NCBI Taxonomy" id="3068"/>
    <lineage>
        <taxon>Eukaryota</taxon>
        <taxon>Viridiplantae</taxon>
        <taxon>Chlorophyta</taxon>
        <taxon>core chlorophytes</taxon>
        <taxon>Chlorophyceae</taxon>
        <taxon>CS clade</taxon>
        <taxon>Chlamydomonadales</taxon>
        <taxon>Volvocaceae</taxon>
        <taxon>Volvox</taxon>
    </lineage>
</organism>
<feature type="region of interest" description="Disordered" evidence="1">
    <location>
        <begin position="180"/>
        <end position="204"/>
    </location>
</feature>
<gene>
    <name evidence="2" type="ORF">VOLCADRAFT_106156</name>
</gene>
<dbReference type="AlphaFoldDB" id="D8U5F9"/>
<sequence>MVFTPCPPETPTRSNSFLKLQRAASSFSSATGWDNFSPAGEDDDVAHRLQAALGSPSKVTQTSFSPVCSRDDLENRSFRDEANLVNSAAAESISCFVACWSPPPRRAAPRSSLPELTTAAAALPHLPQLKSLHSCRSAGAHHAPQTGSRSYGEDARGASSRPLPGACASDWLGAALAADMSEAPQRASPQPCGGGIAADSSPLSDRRWLQQEDMCAGTGAGPTPPACEVVGGAQVQARTPSRLHRTRRVVRDMDHMVEMA</sequence>
<dbReference type="InParanoid" id="D8U5F9"/>
<proteinExistence type="predicted"/>
<dbReference type="KEGG" id="vcn:VOLCADRAFT_106156"/>
<protein>
    <submittedName>
        <fullName evidence="2">Uncharacterized protein</fullName>
    </submittedName>
</protein>
<dbReference type="RefSeq" id="XP_002953965.1">
    <property type="nucleotide sequence ID" value="XM_002953919.1"/>
</dbReference>
<dbReference type="Proteomes" id="UP000001058">
    <property type="component" value="Unassembled WGS sequence"/>
</dbReference>
<accession>D8U5F9</accession>